<reference evidence="2" key="1">
    <citation type="submission" date="2019-02" db="EMBL/GenBank/DDBJ databases">
        <authorList>
            <person name="Bachy C."/>
            <person name="Yung C.-M."/>
            <person name="Roux S."/>
            <person name="Sullivan M.B."/>
            <person name="Worden A.Z."/>
        </authorList>
    </citation>
    <scope>NUCLEOTIDE SEQUENCE</scope>
    <source>
        <strain evidence="2">BII-V1</strain>
    </source>
</reference>
<evidence type="ECO:0000256" key="1">
    <source>
        <dbReference type="SAM" id="Phobius"/>
    </source>
</evidence>
<proteinExistence type="predicted"/>
<keyword evidence="1" id="KW-0812">Transmembrane</keyword>
<sequence length="80" mass="9331">MNTDRIHKLAVVFILICTVIFIIQMIYLPNITEIYTNLVLDTEWKETRNRPLTTSDPFNTCSPESFSECKKVKMPHLSRA</sequence>
<protein>
    <submittedName>
        <fullName evidence="2">Uncharacterized protein</fullName>
    </submittedName>
</protein>
<keyword evidence="1" id="KW-1133">Transmembrane helix</keyword>
<name>A0A7S6NY44_9PHYC</name>
<organism evidence="2">
    <name type="scientific">Bathycoccus sp. RCC716 virus 1</name>
    <dbReference type="NCBI Taxonomy" id="2530038"/>
    <lineage>
        <taxon>Viruses</taxon>
        <taxon>Varidnaviria</taxon>
        <taxon>Bamfordvirae</taxon>
        <taxon>Nucleocytoviricota</taxon>
        <taxon>Megaviricetes</taxon>
        <taxon>Algavirales</taxon>
        <taxon>Phycodnaviridae</taxon>
        <taxon>Prasinovirus</taxon>
    </lineage>
</organism>
<dbReference type="EMBL" id="MK522035">
    <property type="protein sequence ID" value="QOR60291.1"/>
    <property type="molecule type" value="Genomic_DNA"/>
</dbReference>
<evidence type="ECO:0000313" key="2">
    <source>
        <dbReference type="EMBL" id="QOR60291.1"/>
    </source>
</evidence>
<keyword evidence="1" id="KW-0472">Membrane</keyword>
<accession>A0A7S6NY44</accession>
<feature type="transmembrane region" description="Helical" evidence="1">
    <location>
        <begin position="9"/>
        <end position="28"/>
    </location>
</feature>